<feature type="transmembrane region" description="Helical" evidence="1">
    <location>
        <begin position="15"/>
        <end position="35"/>
    </location>
</feature>
<proteinExistence type="predicted"/>
<protein>
    <submittedName>
        <fullName evidence="2">Uncharacterized protein</fullName>
    </submittedName>
</protein>
<dbReference type="InterPro" id="IPR046118">
    <property type="entry name" value="DUF6115"/>
</dbReference>
<dbReference type="EMBL" id="JRPD02000004">
    <property type="protein sequence ID" value="TLE00881.1"/>
    <property type="molecule type" value="Genomic_DNA"/>
</dbReference>
<accession>A0A4U8TKD8</accession>
<evidence type="ECO:0000313" key="2">
    <source>
        <dbReference type="EMBL" id="TLE00881.1"/>
    </source>
</evidence>
<dbReference type="Pfam" id="PF19610">
    <property type="entry name" value="DUF6115"/>
    <property type="match status" value="1"/>
</dbReference>
<organism evidence="2 3">
    <name type="scientific">Helicobacter muridarum</name>
    <dbReference type="NCBI Taxonomy" id="216"/>
    <lineage>
        <taxon>Bacteria</taxon>
        <taxon>Pseudomonadati</taxon>
        <taxon>Campylobacterota</taxon>
        <taxon>Epsilonproteobacteria</taxon>
        <taxon>Campylobacterales</taxon>
        <taxon>Helicobacteraceae</taxon>
        <taxon>Helicobacter</taxon>
    </lineage>
</organism>
<name>A0A4U8TKD8_9HELI</name>
<dbReference type="AlphaFoldDB" id="A0A4U8TKD8"/>
<keyword evidence="1" id="KW-0472">Membrane</keyword>
<gene>
    <name evidence="2" type="ORF">LS73_002985</name>
</gene>
<dbReference type="STRING" id="216.LS73_04285"/>
<evidence type="ECO:0000256" key="1">
    <source>
        <dbReference type="SAM" id="Phobius"/>
    </source>
</evidence>
<dbReference type="Proteomes" id="UP000029922">
    <property type="component" value="Unassembled WGS sequence"/>
</dbReference>
<dbReference type="OrthoDB" id="5323038at2"/>
<keyword evidence="1" id="KW-1133">Transmembrane helix</keyword>
<sequence length="171" mass="20116">MNMTDSFVNISYETMSVIIALCFIIVVIIILLYIMTKEKETYKKIIQLEHSIEDINKEIYKIQKWIVESEKSRDSSKYNDLLKIITEHKSDINALQHGLQSDRDYFEDKILILEEKLRSLGHFNTPTQQRNEKQIIDMFKNGYTIDAIAKDLYMSKGEIEFVLKLSELNAK</sequence>
<comment type="caution">
    <text evidence="2">The sequence shown here is derived from an EMBL/GenBank/DDBJ whole genome shotgun (WGS) entry which is preliminary data.</text>
</comment>
<keyword evidence="1" id="KW-0812">Transmembrane</keyword>
<reference evidence="2 3" key="1">
    <citation type="journal article" date="2014" name="Genome Announc.">
        <title>Draft genome sequences of eight enterohepatic helicobacter species isolated from both laboratory and wild rodents.</title>
        <authorList>
            <person name="Sheh A."/>
            <person name="Shen Z."/>
            <person name="Fox J.G."/>
        </authorList>
    </citation>
    <scope>NUCLEOTIDE SEQUENCE [LARGE SCALE GENOMIC DNA]</scope>
    <source>
        <strain evidence="2 3">ST1</strain>
    </source>
</reference>
<evidence type="ECO:0000313" key="3">
    <source>
        <dbReference type="Proteomes" id="UP000029922"/>
    </source>
</evidence>